<reference evidence="3 4" key="1">
    <citation type="submission" date="2018-08" db="EMBL/GenBank/DDBJ databases">
        <title>Recombination of ecologically and evolutionarily significant loci maintains genetic cohesion in the Pseudomonas syringae species complex.</title>
        <authorList>
            <person name="Dillon M."/>
            <person name="Thakur S."/>
            <person name="Almeida R.N.D."/>
            <person name="Weir B.S."/>
            <person name="Guttman D.S."/>
        </authorList>
    </citation>
    <scope>NUCLEOTIDE SEQUENCE [LARGE SCALE GENOMIC DNA]</scope>
    <source>
        <strain evidence="3 4">ICMP 4525</strain>
    </source>
</reference>
<protein>
    <submittedName>
        <fullName evidence="3">Integrase protein</fullName>
    </submittedName>
</protein>
<evidence type="ECO:0000313" key="3">
    <source>
        <dbReference type="EMBL" id="RMV98637.1"/>
    </source>
</evidence>
<dbReference type="PROSITE" id="PS51898">
    <property type="entry name" value="TYR_RECOMBINASE"/>
    <property type="match status" value="1"/>
</dbReference>
<dbReference type="GO" id="GO:0003677">
    <property type="term" value="F:DNA binding"/>
    <property type="evidence" value="ECO:0007669"/>
    <property type="project" value="InterPro"/>
</dbReference>
<dbReference type="Proteomes" id="UP000271531">
    <property type="component" value="Unassembled WGS sequence"/>
</dbReference>
<evidence type="ECO:0000313" key="4">
    <source>
        <dbReference type="Proteomes" id="UP000271531"/>
    </source>
</evidence>
<name>A0A3M6H1Q4_PSEAJ</name>
<comment type="caution">
    <text evidence="3">The sequence shown here is derived from an EMBL/GenBank/DDBJ whole genome shotgun (WGS) entry which is preliminary data.</text>
</comment>
<accession>A0A3M6H1Q4</accession>
<feature type="domain" description="Tyr recombinase" evidence="2">
    <location>
        <begin position="205"/>
        <end position="435"/>
    </location>
</feature>
<dbReference type="GO" id="GO:0015074">
    <property type="term" value="P:DNA integration"/>
    <property type="evidence" value="ECO:0007669"/>
    <property type="project" value="InterPro"/>
</dbReference>
<dbReference type="AlphaFoldDB" id="A0A3M6H1Q4"/>
<evidence type="ECO:0000259" key="2">
    <source>
        <dbReference type="PROSITE" id="PS51898"/>
    </source>
</evidence>
<dbReference type="Gene3D" id="1.10.443.10">
    <property type="entry name" value="Intergrase catalytic core"/>
    <property type="match status" value="1"/>
</dbReference>
<keyword evidence="1" id="KW-0233">DNA recombination</keyword>
<dbReference type="CDD" id="cd00397">
    <property type="entry name" value="DNA_BRE_C"/>
    <property type="match status" value="1"/>
</dbReference>
<evidence type="ECO:0000256" key="1">
    <source>
        <dbReference type="ARBA" id="ARBA00023172"/>
    </source>
</evidence>
<dbReference type="InterPro" id="IPR013762">
    <property type="entry name" value="Integrase-like_cat_sf"/>
</dbReference>
<gene>
    <name evidence="3" type="ORF">ALP03_00620</name>
</gene>
<dbReference type="EMBL" id="RBVA01000535">
    <property type="protein sequence ID" value="RMV98637.1"/>
    <property type="molecule type" value="Genomic_DNA"/>
</dbReference>
<organism evidence="3 4">
    <name type="scientific">Pseudomonas amygdali pv. tabaci</name>
    <name type="common">Pseudomonas syringae pv. tabaci</name>
    <dbReference type="NCBI Taxonomy" id="322"/>
    <lineage>
        <taxon>Bacteria</taxon>
        <taxon>Pseudomonadati</taxon>
        <taxon>Pseudomonadota</taxon>
        <taxon>Gammaproteobacteria</taxon>
        <taxon>Pseudomonadales</taxon>
        <taxon>Pseudomonadaceae</taxon>
        <taxon>Pseudomonas</taxon>
        <taxon>Pseudomonas amygdali</taxon>
    </lineage>
</organism>
<dbReference type="InterPro" id="IPR011010">
    <property type="entry name" value="DNA_brk_join_enz"/>
</dbReference>
<dbReference type="RefSeq" id="WP_117139441.1">
    <property type="nucleotide sequence ID" value="NZ_QPCR01000012.1"/>
</dbReference>
<dbReference type="InterPro" id="IPR002104">
    <property type="entry name" value="Integrase_catalytic"/>
</dbReference>
<dbReference type="SUPFAM" id="SSF56349">
    <property type="entry name" value="DNA breaking-rejoining enzymes"/>
    <property type="match status" value="1"/>
</dbReference>
<dbReference type="GO" id="GO:0006310">
    <property type="term" value="P:DNA recombination"/>
    <property type="evidence" value="ECO:0007669"/>
    <property type="project" value="UniProtKB-KW"/>
</dbReference>
<sequence length="448" mass="51925">MYTTVELKGLTPFTKSDKVPIEAMVSVLTEPPLVYPISYQDEDYIQGMKIILQPDGTPWVEGNLYLFWRAKQYPKLAAETLGAEAANLAEFKNVMLDHNLDHLDFSGREFERPTYRFKANFKLAVARSERGAEGVNNKIRAVIRYYRWRMRYRNFTPAKPPWKETIAHISRLDRHGFTRTREVITTDLTFPKNKDESSDFIYDGGKLRPLHKSEQDAVVKALLLVSNIEMLLLFILALFSGMRIQTVLTIRVGNIVEASADDTGTYSISAGQGSLVDTKYGKKQSIQVPGWVHHRLFTYLQSDRYQSRKARALKRDESEQYVFLSRTGKPMYVSHLDKDKYKSHEKGSAVRKFIRDTLTPRLKADDHHFTFSFHDLRASFGMNLVDERRDLLAQGKIGYLELIDYVAKRLHHSSRKTTMSYLDYRRVNEMVHEADSDYQMHIMSLVEN</sequence>
<proteinExistence type="predicted"/>